<dbReference type="Pfam" id="PF12678">
    <property type="entry name" value="zf-rbx1"/>
    <property type="match status" value="1"/>
</dbReference>
<evidence type="ECO:0000259" key="12">
    <source>
        <dbReference type="SMART" id="SM00184"/>
    </source>
</evidence>
<evidence type="ECO:0000313" key="14">
    <source>
        <dbReference type="Proteomes" id="UP000054771"/>
    </source>
</evidence>
<comment type="pathway">
    <text evidence="2">Protein modification; protein ubiquitination.</text>
</comment>
<reference evidence="14" key="1">
    <citation type="journal article" date="2016" name="Genome Announc.">
        <title>Draft genome sequences of fungus Aspergillus calidoustus.</title>
        <authorList>
            <person name="Horn F."/>
            <person name="Linde J."/>
            <person name="Mattern D.J."/>
            <person name="Walther G."/>
            <person name="Guthke R."/>
            <person name="Scherlach K."/>
            <person name="Martin K."/>
            <person name="Brakhage A.A."/>
            <person name="Petzke L."/>
            <person name="Valiante V."/>
        </authorList>
    </citation>
    <scope>NUCLEOTIDE SEQUENCE [LARGE SCALE GENOMIC DNA]</scope>
    <source>
        <strain evidence="14">SF006504</strain>
    </source>
</reference>
<dbReference type="InterPro" id="IPR013083">
    <property type="entry name" value="Znf_RING/FYVE/PHD"/>
</dbReference>
<evidence type="ECO:0000256" key="6">
    <source>
        <dbReference type="ARBA" id="ARBA00022786"/>
    </source>
</evidence>
<dbReference type="GO" id="GO:0008270">
    <property type="term" value="F:zinc ion binding"/>
    <property type="evidence" value="ECO:0007669"/>
    <property type="project" value="UniProtKB-KW"/>
</dbReference>
<evidence type="ECO:0000313" key="13">
    <source>
        <dbReference type="EMBL" id="CEL01742.1"/>
    </source>
</evidence>
<dbReference type="EMBL" id="CDMC01000001">
    <property type="protein sequence ID" value="CEL01742.1"/>
    <property type="molecule type" value="Genomic_DNA"/>
</dbReference>
<dbReference type="SMART" id="SM00184">
    <property type="entry name" value="RING"/>
    <property type="match status" value="1"/>
</dbReference>
<dbReference type="GO" id="GO:0016567">
    <property type="term" value="P:protein ubiquitination"/>
    <property type="evidence" value="ECO:0007669"/>
    <property type="project" value="UniProtKB-UniPathway"/>
</dbReference>
<evidence type="ECO:0000256" key="9">
    <source>
        <dbReference type="ARBA" id="ARBA00023136"/>
    </source>
</evidence>
<dbReference type="PANTHER" id="PTHR46539:SF1">
    <property type="entry name" value="E3 UBIQUITIN-PROTEIN LIGASE ATL42"/>
    <property type="match status" value="1"/>
</dbReference>
<accession>A0A0U5FTX5</accession>
<comment type="subcellular location">
    <subcellularLocation>
        <location evidence="1">Membrane</location>
    </subcellularLocation>
</comment>
<evidence type="ECO:0000256" key="7">
    <source>
        <dbReference type="ARBA" id="ARBA00022833"/>
    </source>
</evidence>
<dbReference type="OrthoDB" id="8062037at2759"/>
<dbReference type="InterPro" id="IPR001841">
    <property type="entry name" value="Znf_RING"/>
</dbReference>
<sequence length="216" mass="23936">MAGNPTSKNLIAVVIGAVILFGAISIIPIVIMRCHRRRAAARHANELRCLEVNGTIRQVSVQRWLDQQQTTARATSENLERYAGESCPICLMSLFAPSALSLSGSTIHNPQDRSNHTLPLPSPPEAAHVSHPDQCTTTAATTRARTDDDRTRPPRLSGRRRPADEEDEEERANLSSSGVLILNRCTHAFHTRCLESWFEYGQYRCPICADVLITPE</sequence>
<dbReference type="GO" id="GO:0016020">
    <property type="term" value="C:membrane"/>
    <property type="evidence" value="ECO:0007669"/>
    <property type="project" value="UniProtKB-SubCell"/>
</dbReference>
<keyword evidence="5" id="KW-0863">Zinc-finger</keyword>
<keyword evidence="8 11" id="KW-1133">Transmembrane helix</keyword>
<evidence type="ECO:0000256" key="11">
    <source>
        <dbReference type="SAM" id="Phobius"/>
    </source>
</evidence>
<dbReference type="CDD" id="cd16448">
    <property type="entry name" value="RING-H2"/>
    <property type="match status" value="1"/>
</dbReference>
<evidence type="ECO:0000256" key="8">
    <source>
        <dbReference type="ARBA" id="ARBA00022989"/>
    </source>
</evidence>
<evidence type="ECO:0000256" key="5">
    <source>
        <dbReference type="ARBA" id="ARBA00022771"/>
    </source>
</evidence>
<feature type="domain" description="RING-type" evidence="12">
    <location>
        <begin position="87"/>
        <end position="208"/>
    </location>
</feature>
<dbReference type="GO" id="GO:0051603">
    <property type="term" value="P:proteolysis involved in protein catabolic process"/>
    <property type="evidence" value="ECO:0007669"/>
    <property type="project" value="UniProtKB-ARBA"/>
</dbReference>
<dbReference type="Gene3D" id="3.30.40.10">
    <property type="entry name" value="Zinc/RING finger domain, C3HC4 (zinc finger)"/>
    <property type="match status" value="1"/>
</dbReference>
<dbReference type="OMA" id="ICQASYS"/>
<gene>
    <name evidence="13" type="ORF">ASPCAL01321</name>
</gene>
<keyword evidence="3 11" id="KW-0812">Transmembrane</keyword>
<protein>
    <recommendedName>
        <fullName evidence="12">RING-type domain-containing protein</fullName>
    </recommendedName>
</protein>
<dbReference type="STRING" id="454130.A0A0U5FTX5"/>
<evidence type="ECO:0000256" key="4">
    <source>
        <dbReference type="ARBA" id="ARBA00022723"/>
    </source>
</evidence>
<proteinExistence type="predicted"/>
<keyword evidence="9 11" id="KW-0472">Membrane</keyword>
<feature type="transmembrane region" description="Helical" evidence="11">
    <location>
        <begin position="12"/>
        <end position="32"/>
    </location>
</feature>
<feature type="region of interest" description="Disordered" evidence="10">
    <location>
        <begin position="106"/>
        <end position="173"/>
    </location>
</feature>
<evidence type="ECO:0000256" key="3">
    <source>
        <dbReference type="ARBA" id="ARBA00022692"/>
    </source>
</evidence>
<dbReference type="InterPro" id="IPR024766">
    <property type="entry name" value="Znf_RING_H2"/>
</dbReference>
<dbReference type="Proteomes" id="UP000054771">
    <property type="component" value="Unassembled WGS sequence"/>
</dbReference>
<keyword evidence="14" id="KW-1185">Reference proteome</keyword>
<organism evidence="13 14">
    <name type="scientific">Aspergillus calidoustus</name>
    <dbReference type="NCBI Taxonomy" id="454130"/>
    <lineage>
        <taxon>Eukaryota</taxon>
        <taxon>Fungi</taxon>
        <taxon>Dikarya</taxon>
        <taxon>Ascomycota</taxon>
        <taxon>Pezizomycotina</taxon>
        <taxon>Eurotiomycetes</taxon>
        <taxon>Eurotiomycetidae</taxon>
        <taxon>Eurotiales</taxon>
        <taxon>Aspergillaceae</taxon>
        <taxon>Aspergillus</taxon>
        <taxon>Aspergillus subgen. Nidulantes</taxon>
    </lineage>
</organism>
<evidence type="ECO:0000256" key="1">
    <source>
        <dbReference type="ARBA" id="ARBA00004370"/>
    </source>
</evidence>
<dbReference type="AlphaFoldDB" id="A0A0U5FTX5"/>
<dbReference type="PANTHER" id="PTHR46539">
    <property type="entry name" value="E3 UBIQUITIN-PROTEIN LIGASE ATL42"/>
    <property type="match status" value="1"/>
</dbReference>
<name>A0A0U5FTX5_ASPCI</name>
<evidence type="ECO:0000256" key="2">
    <source>
        <dbReference type="ARBA" id="ARBA00004906"/>
    </source>
</evidence>
<keyword evidence="6" id="KW-0833">Ubl conjugation pathway</keyword>
<dbReference type="SUPFAM" id="SSF57850">
    <property type="entry name" value="RING/U-box"/>
    <property type="match status" value="1"/>
</dbReference>
<dbReference type="UniPathway" id="UPA00143"/>
<evidence type="ECO:0000256" key="10">
    <source>
        <dbReference type="SAM" id="MobiDB-lite"/>
    </source>
</evidence>
<keyword evidence="7" id="KW-0862">Zinc</keyword>
<keyword evidence="4" id="KW-0479">Metal-binding</keyword>